<sequence>METFSRKHPVLPVSLDKPYFQTGEDKFPSRKKASTPPEIVEIEDSPFPSRKIRLNGKDKRQYLVRLKNQTAEKDKWLAEYAIPDENLHLMRFRASTQAEQSHQ</sequence>
<protein>
    <submittedName>
        <fullName evidence="2">Uncharacterized protein</fullName>
    </submittedName>
</protein>
<comment type="caution">
    <text evidence="2">The sequence shown here is derived from an EMBL/GenBank/DDBJ whole genome shotgun (WGS) entry which is preliminary data.</text>
</comment>
<reference evidence="2" key="1">
    <citation type="submission" date="2021-03" db="EMBL/GenBank/DDBJ databases">
        <title>Draft genome sequence of rust myrtle Austropuccinia psidii MF-1, a brazilian biotype.</title>
        <authorList>
            <person name="Quecine M.C."/>
            <person name="Pachon D.M.R."/>
            <person name="Bonatelli M.L."/>
            <person name="Correr F.H."/>
            <person name="Franceschini L.M."/>
            <person name="Leite T.F."/>
            <person name="Margarido G.R.A."/>
            <person name="Almeida C.A."/>
            <person name="Ferrarezi J.A."/>
            <person name="Labate C.A."/>
        </authorList>
    </citation>
    <scope>NUCLEOTIDE SEQUENCE</scope>
    <source>
        <strain evidence="2">MF-1</strain>
    </source>
</reference>
<dbReference type="Proteomes" id="UP000765509">
    <property type="component" value="Unassembled WGS sequence"/>
</dbReference>
<evidence type="ECO:0000313" key="3">
    <source>
        <dbReference type="Proteomes" id="UP000765509"/>
    </source>
</evidence>
<keyword evidence="3" id="KW-1185">Reference proteome</keyword>
<dbReference type="AlphaFoldDB" id="A0A9Q3JU65"/>
<gene>
    <name evidence="2" type="ORF">O181_107504</name>
</gene>
<name>A0A9Q3JU65_9BASI</name>
<feature type="region of interest" description="Disordered" evidence="1">
    <location>
        <begin position="15"/>
        <end position="38"/>
    </location>
</feature>
<proteinExistence type="predicted"/>
<accession>A0A9Q3JU65</accession>
<dbReference type="EMBL" id="AVOT02081439">
    <property type="protein sequence ID" value="MBW0567789.1"/>
    <property type="molecule type" value="Genomic_DNA"/>
</dbReference>
<evidence type="ECO:0000256" key="1">
    <source>
        <dbReference type="SAM" id="MobiDB-lite"/>
    </source>
</evidence>
<organism evidence="2 3">
    <name type="scientific">Austropuccinia psidii MF-1</name>
    <dbReference type="NCBI Taxonomy" id="1389203"/>
    <lineage>
        <taxon>Eukaryota</taxon>
        <taxon>Fungi</taxon>
        <taxon>Dikarya</taxon>
        <taxon>Basidiomycota</taxon>
        <taxon>Pucciniomycotina</taxon>
        <taxon>Pucciniomycetes</taxon>
        <taxon>Pucciniales</taxon>
        <taxon>Sphaerophragmiaceae</taxon>
        <taxon>Austropuccinia</taxon>
    </lineage>
</organism>
<evidence type="ECO:0000313" key="2">
    <source>
        <dbReference type="EMBL" id="MBW0567789.1"/>
    </source>
</evidence>